<dbReference type="Pfam" id="PF10067">
    <property type="entry name" value="DUF2306"/>
    <property type="match status" value="1"/>
</dbReference>
<organism evidence="2 3">
    <name type="scientific">Saccharothrix espanaensis (strain ATCC 51144 / DSM 44229 / JCM 9112 / NBRC 15066 / NRRL 15764)</name>
    <dbReference type="NCBI Taxonomy" id="1179773"/>
    <lineage>
        <taxon>Bacteria</taxon>
        <taxon>Bacillati</taxon>
        <taxon>Actinomycetota</taxon>
        <taxon>Actinomycetes</taxon>
        <taxon>Pseudonocardiales</taxon>
        <taxon>Pseudonocardiaceae</taxon>
        <taxon>Saccharothrix</taxon>
    </lineage>
</organism>
<feature type="transmembrane region" description="Helical" evidence="1">
    <location>
        <begin position="58"/>
        <end position="78"/>
    </location>
</feature>
<evidence type="ECO:0000313" key="2">
    <source>
        <dbReference type="EMBL" id="CCH34371.1"/>
    </source>
</evidence>
<name>K0K7L5_SACES</name>
<evidence type="ECO:0008006" key="4">
    <source>
        <dbReference type="Google" id="ProtNLM"/>
    </source>
</evidence>
<feature type="transmembrane region" description="Helical" evidence="1">
    <location>
        <begin position="199"/>
        <end position="223"/>
    </location>
</feature>
<dbReference type="PATRIC" id="fig|1179773.3.peg.7210"/>
<sequence length="267" mass="28921">MRPTLLRGQPIPREREIRRLASGGDREGSASLAFRAIPLTRKDVPVATVLTTRRKIGFGWLALTAVAIAVFAPLPYLTAPLEEMGDSGLASHYAAKPAWVHAVLYTHMVGSGLALLLCPAQLSAKVRRRWPKFHRVLGRITIVAMLVGGTAGAVLAPMSIAGVNGMAGFGLLAVLSVAFPVLGLRAIRRGDPAAHRRWMVRAFSLVYAGVMLRVGVILLLPVVGDFDSAYAFMPFGSWVPNLLVAEWVLRREQRRPQRREPVPVGAG</sequence>
<keyword evidence="3" id="KW-1185">Reference proteome</keyword>
<reference evidence="2 3" key="1">
    <citation type="journal article" date="2012" name="BMC Genomics">
        <title>Complete genome sequence of Saccharothrix espanaensis DSM 44229T and comparison to the other completely sequenced Pseudonocardiaceae.</title>
        <authorList>
            <person name="Strobel T."/>
            <person name="Al-Dilaimi A."/>
            <person name="Blom J."/>
            <person name="Gessner A."/>
            <person name="Kalinowski J."/>
            <person name="Luzhetska M."/>
            <person name="Puhler A."/>
            <person name="Szczepanowski R."/>
            <person name="Bechthold A."/>
            <person name="Ruckert C."/>
        </authorList>
    </citation>
    <scope>NUCLEOTIDE SEQUENCE [LARGE SCALE GENOMIC DNA]</scope>
    <source>
        <strain evidence="3">ATCC 51144 / DSM 44229 / JCM 9112 / NBRC 15066 / NRRL 15764</strain>
    </source>
</reference>
<keyword evidence="1" id="KW-1133">Transmembrane helix</keyword>
<dbReference type="AlphaFoldDB" id="K0K7L5"/>
<keyword evidence="1" id="KW-0812">Transmembrane</keyword>
<evidence type="ECO:0000313" key="3">
    <source>
        <dbReference type="Proteomes" id="UP000006281"/>
    </source>
</evidence>
<evidence type="ECO:0000256" key="1">
    <source>
        <dbReference type="SAM" id="Phobius"/>
    </source>
</evidence>
<feature type="transmembrane region" description="Helical" evidence="1">
    <location>
        <begin position="166"/>
        <end position="187"/>
    </location>
</feature>
<dbReference type="InterPro" id="IPR018750">
    <property type="entry name" value="DUF2306_membrane"/>
</dbReference>
<gene>
    <name evidence="2" type="ordered locus">BN6_71360</name>
</gene>
<dbReference type="HOGENOM" id="CLU_078522_1_1_11"/>
<dbReference type="EMBL" id="HE804045">
    <property type="protein sequence ID" value="CCH34371.1"/>
    <property type="molecule type" value="Genomic_DNA"/>
</dbReference>
<dbReference type="KEGG" id="sesp:BN6_71360"/>
<feature type="transmembrane region" description="Helical" evidence="1">
    <location>
        <begin position="136"/>
        <end position="160"/>
    </location>
</feature>
<dbReference type="Proteomes" id="UP000006281">
    <property type="component" value="Chromosome"/>
</dbReference>
<keyword evidence="1" id="KW-0472">Membrane</keyword>
<protein>
    <recommendedName>
        <fullName evidence="4">DUF2306 domain-containing protein</fullName>
    </recommendedName>
</protein>
<accession>K0K7L5</accession>
<feature type="transmembrane region" description="Helical" evidence="1">
    <location>
        <begin position="98"/>
        <end position="124"/>
    </location>
</feature>
<dbReference type="eggNOG" id="COG5395">
    <property type="taxonomic scope" value="Bacteria"/>
</dbReference>
<feature type="transmembrane region" description="Helical" evidence="1">
    <location>
        <begin position="229"/>
        <end position="249"/>
    </location>
</feature>
<proteinExistence type="predicted"/>
<dbReference type="STRING" id="1179773.BN6_71360"/>